<organism evidence="2 3">
    <name type="scientific">Ezakiella coagulans</name>
    <dbReference type="NCBI Taxonomy" id="46507"/>
    <lineage>
        <taxon>Bacteria</taxon>
        <taxon>Bacillati</taxon>
        <taxon>Bacillota</taxon>
        <taxon>Tissierellia</taxon>
        <taxon>Ezakiella</taxon>
    </lineage>
</organism>
<accession>A0A2U1E5Q1</accession>
<evidence type="ECO:0000313" key="2">
    <source>
        <dbReference type="EMBL" id="PVY95225.1"/>
    </source>
</evidence>
<keyword evidence="1" id="KW-0472">Membrane</keyword>
<name>A0A2U1E5Q1_9FIRM</name>
<dbReference type="Pfam" id="PF20040">
    <property type="entry name" value="DUF6442"/>
    <property type="match status" value="1"/>
</dbReference>
<feature type="transmembrane region" description="Helical" evidence="1">
    <location>
        <begin position="85"/>
        <end position="104"/>
    </location>
</feature>
<dbReference type="AlphaFoldDB" id="A0A2U1E5Q1"/>
<gene>
    <name evidence="2" type="ORF">C7381_102114</name>
</gene>
<keyword evidence="1" id="KW-1133">Transmembrane helix</keyword>
<keyword evidence="1" id="KW-0812">Transmembrane</keyword>
<sequence length="108" mass="12509">MDKDEILAKSREEYKKNNKDEMMLDIMSKAGKLSMEVGMGVVALIIVVEGFFFNSFNFSVWTVYYAILATQSFVYYHRLKEKKHLYIGILLTILGIIMCAAHFIKLSR</sequence>
<evidence type="ECO:0000256" key="1">
    <source>
        <dbReference type="SAM" id="Phobius"/>
    </source>
</evidence>
<dbReference type="InterPro" id="IPR045620">
    <property type="entry name" value="DUF6442"/>
</dbReference>
<comment type="caution">
    <text evidence="2">The sequence shown here is derived from an EMBL/GenBank/DDBJ whole genome shotgun (WGS) entry which is preliminary data.</text>
</comment>
<reference evidence="2 3" key="1">
    <citation type="submission" date="2018-04" db="EMBL/GenBank/DDBJ databases">
        <title>Genomic Encyclopedia of Type Strains, Phase IV (KMG-IV): sequencing the most valuable type-strain genomes for metagenomic binning, comparative biology and taxonomic classification.</title>
        <authorList>
            <person name="Goeker M."/>
        </authorList>
    </citation>
    <scope>NUCLEOTIDE SEQUENCE [LARGE SCALE GENOMIC DNA]</scope>
    <source>
        <strain evidence="2 3">DSM 20705</strain>
    </source>
</reference>
<protein>
    <submittedName>
        <fullName evidence="2">Uncharacterized protein</fullName>
    </submittedName>
</protein>
<evidence type="ECO:0000313" key="3">
    <source>
        <dbReference type="Proteomes" id="UP000245793"/>
    </source>
</evidence>
<dbReference type="EMBL" id="QEKV01000002">
    <property type="protein sequence ID" value="PVY95225.1"/>
    <property type="molecule type" value="Genomic_DNA"/>
</dbReference>
<proteinExistence type="predicted"/>
<keyword evidence="3" id="KW-1185">Reference proteome</keyword>
<dbReference type="Proteomes" id="UP000245793">
    <property type="component" value="Unassembled WGS sequence"/>
</dbReference>